<comment type="caution">
    <text evidence="2">The sequence shown here is derived from an EMBL/GenBank/DDBJ whole genome shotgun (WGS) entry which is preliminary data.</text>
</comment>
<evidence type="ECO:0000313" key="3">
    <source>
        <dbReference type="Proteomes" id="UP000609651"/>
    </source>
</evidence>
<proteinExistence type="predicted"/>
<reference evidence="2 3" key="1">
    <citation type="journal article" date="2020" name="Syst. Appl. Microbiol.">
        <title>Alienimonas chondri sp. nov., a novel planctomycete isolated from the biofilm of the red alga Chondrus crispus.</title>
        <authorList>
            <person name="Vitorino I."/>
            <person name="Albuquerque L."/>
            <person name="Wiegand S."/>
            <person name="Kallscheuer N."/>
            <person name="da Costa M.S."/>
            <person name="Lobo-da-Cunha A."/>
            <person name="Jogler C."/>
            <person name="Lage O.M."/>
        </authorList>
    </citation>
    <scope>NUCLEOTIDE SEQUENCE [LARGE SCALE GENOMIC DNA]</scope>
    <source>
        <strain evidence="2 3">LzC2</strain>
    </source>
</reference>
<dbReference type="Gene3D" id="2.130.10.10">
    <property type="entry name" value="YVTN repeat-like/Quinoprotein amine dehydrogenase"/>
    <property type="match status" value="2"/>
</dbReference>
<dbReference type="InterPro" id="IPR015943">
    <property type="entry name" value="WD40/YVTN_repeat-like_dom_sf"/>
</dbReference>
<gene>
    <name evidence="2" type="primary">bamB_13</name>
    <name evidence="2" type="ORF">LzC2_24050</name>
</gene>
<sequence>MFSVDAVTAAPLWRASVGPGGIAHFPPVRADAGGLAVLICDAIRPALLSVDRSTGAVNWRLPLPAPATGPPRSENAQILIGCEDGSLLAVNRTTGQIDGGLKFPQSVLSPPVAAGGAGDAAGRRLLLAAGQNTVYTLVGNPPTLEAVSYTGHGSGAIPVPLQPIGRNVLMCDNDRADSALLRAFAVDEEDGEATEVGRARVNGRIDVPPELRGENLFVSTSPERMTAFAVADDPGKNVFSRLATAQLPNPQPVPTYLVAGPDGALWAAGSALRKLELTGEGLKLSPAALAAGRHVAVPVPRISGDRLFTTRLTEAGTATILAAAEARSMEGMSRTVLAPKLLAVTRGERPSVLSATGVLTPLGDGFPTNSGGAATFLTNGRELPGLEANGLDPILARTLPDGGVVAGVGGEEPRAWEIDADGRAGRPIELPSAPELAPLPLGPGLLIATAPRLELAVGRGGRSVSAFTAPVSGGDVPAWTSAVGLTENKAAVIDSAGVIRLVTYENSSPPSLAEEASITPGWFADVPPAVAGDALIVAGSDGKLHRLGGATLNETAVVTLPARAAFEPTVIGDRVLVALEDGTVAGFAAADLTDATTTPLPEPAVGPPGSVGDGLAAVVTAGGVVVGLDPATGEIAGRAETGQPLAGAVFMVNDQPAAAAADGAVVHLDFKPPGDAVAEGAE</sequence>
<accession>A0ABX1VE14</accession>
<dbReference type="InterPro" id="IPR002372">
    <property type="entry name" value="PQQ_rpt_dom"/>
</dbReference>
<dbReference type="SUPFAM" id="SSF50998">
    <property type="entry name" value="Quinoprotein alcohol dehydrogenase-like"/>
    <property type="match status" value="2"/>
</dbReference>
<feature type="domain" description="Pyrrolo-quinoline quinone repeat" evidence="1">
    <location>
        <begin position="4"/>
        <end position="97"/>
    </location>
</feature>
<dbReference type="EMBL" id="WTPX01000073">
    <property type="protein sequence ID" value="NNJ26322.1"/>
    <property type="molecule type" value="Genomic_DNA"/>
</dbReference>
<evidence type="ECO:0000259" key="1">
    <source>
        <dbReference type="Pfam" id="PF13360"/>
    </source>
</evidence>
<dbReference type="Proteomes" id="UP000609651">
    <property type="component" value="Unassembled WGS sequence"/>
</dbReference>
<dbReference type="InterPro" id="IPR011047">
    <property type="entry name" value="Quinoprotein_ADH-like_sf"/>
</dbReference>
<dbReference type="Pfam" id="PF13360">
    <property type="entry name" value="PQQ_2"/>
    <property type="match status" value="1"/>
</dbReference>
<name>A0ABX1VE14_9PLAN</name>
<evidence type="ECO:0000313" key="2">
    <source>
        <dbReference type="EMBL" id="NNJ26322.1"/>
    </source>
</evidence>
<organism evidence="2 3">
    <name type="scientific">Alienimonas chondri</name>
    <dbReference type="NCBI Taxonomy" id="2681879"/>
    <lineage>
        <taxon>Bacteria</taxon>
        <taxon>Pseudomonadati</taxon>
        <taxon>Planctomycetota</taxon>
        <taxon>Planctomycetia</taxon>
        <taxon>Planctomycetales</taxon>
        <taxon>Planctomycetaceae</taxon>
        <taxon>Alienimonas</taxon>
    </lineage>
</organism>
<protein>
    <submittedName>
        <fullName evidence="2">Outer membrane protein assembly factor BamB</fullName>
    </submittedName>
</protein>
<keyword evidence="3" id="KW-1185">Reference proteome</keyword>